<evidence type="ECO:0000313" key="3">
    <source>
        <dbReference type="EMBL" id="KKT38971.1"/>
    </source>
</evidence>
<sequence length="187" mass="21415">MNVGIDISQVVYEGTGVGRYVREMVKQIIQLDTNNTYVLFGSSLRQRNKLETFCDEVKNSNPSVKTVIISLPPTILDWLWNILHIIPIPWFTGPLDVFWSSDWTQPPLGKGVRGITTIHDVSFLHYPESFDKTIISVQNHRLKWAKRECQHFLCDSEATKRDAEKLLHIDPSRLSVIYPGYSSALNT</sequence>
<gene>
    <name evidence="3" type="ORF">UW22_C0003G0013</name>
</gene>
<dbReference type="GO" id="GO:0016757">
    <property type="term" value="F:glycosyltransferase activity"/>
    <property type="evidence" value="ECO:0007669"/>
    <property type="project" value="TreeGrafter"/>
</dbReference>
<dbReference type="Pfam" id="PF13439">
    <property type="entry name" value="Glyco_transf_4"/>
    <property type="match status" value="1"/>
</dbReference>
<dbReference type="Proteomes" id="UP000034617">
    <property type="component" value="Unassembled WGS sequence"/>
</dbReference>
<dbReference type="Gene3D" id="3.40.50.2000">
    <property type="entry name" value="Glycogen Phosphorylase B"/>
    <property type="match status" value="1"/>
</dbReference>
<dbReference type="GO" id="GO:0009103">
    <property type="term" value="P:lipopolysaccharide biosynthetic process"/>
    <property type="evidence" value="ECO:0007669"/>
    <property type="project" value="TreeGrafter"/>
</dbReference>
<dbReference type="EMBL" id="LCHM01000003">
    <property type="protein sequence ID" value="KKT38971.1"/>
    <property type="molecule type" value="Genomic_DNA"/>
</dbReference>
<accession>A0A0G1GV43</accession>
<dbReference type="AlphaFoldDB" id="A0A0G1GV43"/>
<reference evidence="3 4" key="1">
    <citation type="journal article" date="2015" name="Nature">
        <title>rRNA introns, odd ribosomes, and small enigmatic genomes across a large radiation of phyla.</title>
        <authorList>
            <person name="Brown C.T."/>
            <person name="Hug L.A."/>
            <person name="Thomas B.C."/>
            <person name="Sharon I."/>
            <person name="Castelle C.J."/>
            <person name="Singh A."/>
            <person name="Wilkins M.J."/>
            <person name="Williams K.H."/>
            <person name="Banfield J.F."/>
        </authorList>
    </citation>
    <scope>NUCLEOTIDE SEQUENCE [LARGE SCALE GENOMIC DNA]</scope>
</reference>
<proteinExistence type="predicted"/>
<evidence type="ECO:0000256" key="1">
    <source>
        <dbReference type="ARBA" id="ARBA00022679"/>
    </source>
</evidence>
<evidence type="ECO:0000259" key="2">
    <source>
        <dbReference type="Pfam" id="PF13439"/>
    </source>
</evidence>
<feature type="domain" description="Glycosyltransferase subfamily 4-like N-terminal" evidence="2">
    <location>
        <begin position="16"/>
        <end position="181"/>
    </location>
</feature>
<comment type="caution">
    <text evidence="3">The sequence shown here is derived from an EMBL/GenBank/DDBJ whole genome shotgun (WGS) entry which is preliminary data.</text>
</comment>
<keyword evidence="1 3" id="KW-0808">Transferase</keyword>
<protein>
    <submittedName>
        <fullName evidence="3">Glycosyl transferase group 1</fullName>
    </submittedName>
</protein>
<organism evidence="3 4">
    <name type="scientific">Candidatus Gottesmanbacteria bacterium GW2011_GWB1_44_11c</name>
    <dbReference type="NCBI Taxonomy" id="1618447"/>
    <lineage>
        <taxon>Bacteria</taxon>
        <taxon>Candidatus Gottesmaniibacteriota</taxon>
    </lineage>
</organism>
<dbReference type="InterPro" id="IPR028098">
    <property type="entry name" value="Glyco_trans_4-like_N"/>
</dbReference>
<name>A0A0G1GV43_9BACT</name>
<dbReference type="SUPFAM" id="SSF53756">
    <property type="entry name" value="UDP-Glycosyltransferase/glycogen phosphorylase"/>
    <property type="match status" value="1"/>
</dbReference>
<evidence type="ECO:0000313" key="4">
    <source>
        <dbReference type="Proteomes" id="UP000034617"/>
    </source>
</evidence>
<dbReference type="PANTHER" id="PTHR46401">
    <property type="entry name" value="GLYCOSYLTRANSFERASE WBBK-RELATED"/>
    <property type="match status" value="1"/>
</dbReference>
<dbReference type="PANTHER" id="PTHR46401:SF2">
    <property type="entry name" value="GLYCOSYLTRANSFERASE WBBK-RELATED"/>
    <property type="match status" value="1"/>
</dbReference>